<name>A0A7Y4L9B6_9BURK</name>
<dbReference type="GO" id="GO:0009088">
    <property type="term" value="P:threonine biosynthetic process"/>
    <property type="evidence" value="ECO:0007669"/>
    <property type="project" value="UniProtKB-UniRule"/>
</dbReference>
<dbReference type="EMBL" id="JABGBO010000004">
    <property type="protein sequence ID" value="NOL49384.1"/>
    <property type="molecule type" value="Genomic_DNA"/>
</dbReference>
<dbReference type="PANTHER" id="PTHR42690">
    <property type="entry name" value="THREONINE SYNTHASE FAMILY MEMBER"/>
    <property type="match status" value="1"/>
</dbReference>
<comment type="cofactor">
    <cofactor evidence="1 6">
        <name>pyridoxal 5'-phosphate</name>
        <dbReference type="ChEBI" id="CHEBI:597326"/>
    </cofactor>
</comment>
<evidence type="ECO:0000259" key="8">
    <source>
        <dbReference type="Pfam" id="PF14821"/>
    </source>
</evidence>
<dbReference type="InterPro" id="IPR001926">
    <property type="entry name" value="TrpB-like_PALP"/>
</dbReference>
<dbReference type="Gene3D" id="3.40.50.1100">
    <property type="match status" value="2"/>
</dbReference>
<evidence type="ECO:0000256" key="5">
    <source>
        <dbReference type="NCBIfam" id="TIGR00260"/>
    </source>
</evidence>
<feature type="domain" description="Tryptophan synthase beta chain-like PALP" evidence="7">
    <location>
        <begin position="85"/>
        <end position="310"/>
    </location>
</feature>
<evidence type="ECO:0000256" key="2">
    <source>
        <dbReference type="ARBA" id="ARBA00005517"/>
    </source>
</evidence>
<dbReference type="FunFam" id="3.90.1380.10:FF:000003">
    <property type="entry name" value="THR4p Threonine synthase"/>
    <property type="match status" value="1"/>
</dbReference>
<dbReference type="InterPro" id="IPR004450">
    <property type="entry name" value="Thr_synthase-like"/>
</dbReference>
<dbReference type="InterPro" id="IPR037158">
    <property type="entry name" value="Thr_synth_N_sf"/>
</dbReference>
<dbReference type="InterPro" id="IPR029144">
    <property type="entry name" value="Thr_synth_N"/>
</dbReference>
<keyword evidence="4 9" id="KW-0456">Lyase</keyword>
<evidence type="ECO:0000256" key="6">
    <source>
        <dbReference type="PIRSR" id="PIRSR604450-51"/>
    </source>
</evidence>
<evidence type="ECO:0000313" key="9">
    <source>
        <dbReference type="EMBL" id="NOL49384.1"/>
    </source>
</evidence>
<dbReference type="EC" id="4.2.3.1" evidence="5"/>
<feature type="modified residue" description="N6-(pyridoxal phosphate)lysine" evidence="6">
    <location>
        <position position="113"/>
    </location>
</feature>
<dbReference type="Proteomes" id="UP000541421">
    <property type="component" value="Unassembled WGS sequence"/>
</dbReference>
<dbReference type="NCBIfam" id="TIGR00260">
    <property type="entry name" value="thrC"/>
    <property type="match status" value="1"/>
</dbReference>
<dbReference type="GO" id="GO:0004795">
    <property type="term" value="F:threonine synthase activity"/>
    <property type="evidence" value="ECO:0007669"/>
    <property type="project" value="UniProtKB-UniRule"/>
</dbReference>
<evidence type="ECO:0000256" key="4">
    <source>
        <dbReference type="ARBA" id="ARBA00023239"/>
    </source>
</evidence>
<evidence type="ECO:0000256" key="1">
    <source>
        <dbReference type="ARBA" id="ARBA00001933"/>
    </source>
</evidence>
<dbReference type="Gene3D" id="3.90.1380.10">
    <property type="entry name" value="Threonine synthase, N-terminal domain"/>
    <property type="match status" value="1"/>
</dbReference>
<organism evidence="9 10">
    <name type="scientific">Pelistega europaea</name>
    <dbReference type="NCBI Taxonomy" id="106147"/>
    <lineage>
        <taxon>Bacteria</taxon>
        <taxon>Pseudomonadati</taxon>
        <taxon>Pseudomonadota</taxon>
        <taxon>Betaproteobacteria</taxon>
        <taxon>Burkholderiales</taxon>
        <taxon>Alcaligenaceae</taxon>
        <taxon>Pelistega</taxon>
    </lineage>
</organism>
<comment type="caution">
    <text evidence="9">The sequence shown here is derived from an EMBL/GenBank/DDBJ whole genome shotgun (WGS) entry which is preliminary data.</text>
</comment>
<gene>
    <name evidence="9" type="ORF">HKX40_04440</name>
</gene>
<dbReference type="InterPro" id="IPR051166">
    <property type="entry name" value="Threonine_Synthase"/>
</dbReference>
<dbReference type="PANTHER" id="PTHR42690:SF1">
    <property type="entry name" value="THREONINE SYNTHASE-LIKE 2"/>
    <property type="match status" value="1"/>
</dbReference>
<evidence type="ECO:0000256" key="3">
    <source>
        <dbReference type="ARBA" id="ARBA00022898"/>
    </source>
</evidence>
<dbReference type="AlphaFoldDB" id="A0A7Y4L9B6"/>
<comment type="similarity">
    <text evidence="2">Belongs to the threonine synthase family.</text>
</comment>
<accession>A0A7Y4L9B6</accession>
<dbReference type="SUPFAM" id="SSF53686">
    <property type="entry name" value="Tryptophan synthase beta subunit-like PLP-dependent enzymes"/>
    <property type="match status" value="1"/>
</dbReference>
<dbReference type="CDD" id="cd01560">
    <property type="entry name" value="Thr-synth_2"/>
    <property type="match status" value="1"/>
</dbReference>
<dbReference type="InterPro" id="IPR036052">
    <property type="entry name" value="TrpB-like_PALP_sf"/>
</dbReference>
<dbReference type="RefSeq" id="WP_171588359.1">
    <property type="nucleotide sequence ID" value="NZ_JABGBO010000004.1"/>
</dbReference>
<evidence type="ECO:0000313" key="10">
    <source>
        <dbReference type="Proteomes" id="UP000541421"/>
    </source>
</evidence>
<evidence type="ECO:0000259" key="7">
    <source>
        <dbReference type="Pfam" id="PF00291"/>
    </source>
</evidence>
<dbReference type="Pfam" id="PF00291">
    <property type="entry name" value="PALP"/>
    <property type="match status" value="1"/>
</dbReference>
<keyword evidence="10" id="KW-1185">Reference proteome</keyword>
<proteinExistence type="inferred from homology"/>
<sequence>MKYVSTRGGGEPVEFSAVLLEGLARDGGLAMPEVMPQVSTETLESWRSLNYAELATEVLSLFITDIPKGDLAELCRRSYNTQAFRSTDIVPLKKLDNQVSIVGLSEGPTLAFKDMAMQFLGNIFEYVLGKQGRTLNILGATSGDTGSAAEYALRGKKGVKVFMLSPFGRMSEFQRAQMYSLQDDNIFNLSVKGVFDECQDIVKALGNDLAFKEKYHLGAVNSINFARISAQVVYYFWAWLRATKKAGEQVSFTVPSGNFGNVLSGHIARMMGLPIRRLVVATNENNVLEEFFNTGVYRPRLPSQTYATSSPSMDISKASNFERFIYHLMGNDGGRVKALWQELADKGQFDLSNRLTEVHEKFGFVAGKSSHADRLATIKREYEEHGYLLDPHTADGVKVAREHLENGVPMLVLETALPAKFTETIQEAIGQPAPVPAHLVGLKDLPQRVQVMDCDVEAVRHYMVEHIDS</sequence>
<feature type="domain" description="Threonine synthase N-terminal" evidence="8">
    <location>
        <begin position="2"/>
        <end position="79"/>
    </location>
</feature>
<keyword evidence="3 6" id="KW-0663">Pyridoxal phosphate</keyword>
<protein>
    <recommendedName>
        <fullName evidence="5">Threonine synthase</fullName>
        <ecNumber evidence="5">4.2.3.1</ecNumber>
    </recommendedName>
</protein>
<dbReference type="Pfam" id="PF14821">
    <property type="entry name" value="Thr_synth_N"/>
    <property type="match status" value="1"/>
</dbReference>
<dbReference type="Pfam" id="PF24857">
    <property type="entry name" value="THR4_C"/>
    <property type="match status" value="1"/>
</dbReference>
<reference evidence="9 10" key="1">
    <citation type="submission" date="2020-05" db="EMBL/GenBank/DDBJ databases">
        <authorList>
            <person name="Niu N."/>
        </authorList>
    </citation>
    <scope>NUCLEOTIDE SEQUENCE [LARGE SCALE GENOMIC DNA]</scope>
    <source>
        <strain evidence="9 10">LMG10982</strain>
    </source>
</reference>